<gene>
    <name evidence="3" type="ORF">B0T16DRAFT_455448</name>
</gene>
<accession>A0AA40CVP3</accession>
<evidence type="ECO:0000313" key="4">
    <source>
        <dbReference type="Proteomes" id="UP001174936"/>
    </source>
</evidence>
<keyword evidence="2" id="KW-0472">Membrane</keyword>
<feature type="region of interest" description="Disordered" evidence="1">
    <location>
        <begin position="166"/>
        <end position="187"/>
    </location>
</feature>
<comment type="caution">
    <text evidence="3">The sequence shown here is derived from an EMBL/GenBank/DDBJ whole genome shotgun (WGS) entry which is preliminary data.</text>
</comment>
<dbReference type="AlphaFoldDB" id="A0AA40CVP3"/>
<feature type="compositionally biased region" description="Polar residues" evidence="1">
    <location>
        <begin position="61"/>
        <end position="73"/>
    </location>
</feature>
<feature type="compositionally biased region" description="Basic and acidic residues" evidence="1">
    <location>
        <begin position="166"/>
        <end position="175"/>
    </location>
</feature>
<keyword evidence="4" id="KW-1185">Reference proteome</keyword>
<reference evidence="3" key="1">
    <citation type="submission" date="2023-06" db="EMBL/GenBank/DDBJ databases">
        <title>Genome-scale phylogeny and comparative genomics of the fungal order Sordariales.</title>
        <authorList>
            <consortium name="Lawrence Berkeley National Laboratory"/>
            <person name="Hensen N."/>
            <person name="Bonometti L."/>
            <person name="Westerberg I."/>
            <person name="Brannstrom I.O."/>
            <person name="Guillou S."/>
            <person name="Cros-Aarteil S."/>
            <person name="Calhoun S."/>
            <person name="Haridas S."/>
            <person name="Kuo A."/>
            <person name="Mondo S."/>
            <person name="Pangilinan J."/>
            <person name="Riley R."/>
            <person name="Labutti K."/>
            <person name="Andreopoulos B."/>
            <person name="Lipzen A."/>
            <person name="Chen C."/>
            <person name="Yanf M."/>
            <person name="Daum C."/>
            <person name="Ng V."/>
            <person name="Clum A."/>
            <person name="Steindorff A."/>
            <person name="Ohm R."/>
            <person name="Martin F."/>
            <person name="Silar P."/>
            <person name="Natvig D."/>
            <person name="Lalanne C."/>
            <person name="Gautier V."/>
            <person name="Ament-Velasquez S.L."/>
            <person name="Kruys A."/>
            <person name="Hutchinson M.I."/>
            <person name="Powell A.J."/>
            <person name="Barry K."/>
            <person name="Miller A.N."/>
            <person name="Grigoriev I.V."/>
            <person name="Debuchy R."/>
            <person name="Gladieux P."/>
            <person name="Thoren M.H."/>
            <person name="Johannesson H."/>
        </authorList>
    </citation>
    <scope>NUCLEOTIDE SEQUENCE</scope>
    <source>
        <strain evidence="3">SMH2532-1</strain>
    </source>
</reference>
<evidence type="ECO:0000256" key="2">
    <source>
        <dbReference type="SAM" id="Phobius"/>
    </source>
</evidence>
<keyword evidence="2" id="KW-1133">Transmembrane helix</keyword>
<organism evidence="3 4">
    <name type="scientific">Cercophora newfieldiana</name>
    <dbReference type="NCBI Taxonomy" id="92897"/>
    <lineage>
        <taxon>Eukaryota</taxon>
        <taxon>Fungi</taxon>
        <taxon>Dikarya</taxon>
        <taxon>Ascomycota</taxon>
        <taxon>Pezizomycotina</taxon>
        <taxon>Sordariomycetes</taxon>
        <taxon>Sordariomycetidae</taxon>
        <taxon>Sordariales</taxon>
        <taxon>Lasiosphaeriaceae</taxon>
        <taxon>Cercophora</taxon>
    </lineage>
</organism>
<feature type="region of interest" description="Disordered" evidence="1">
    <location>
        <begin position="61"/>
        <end position="91"/>
    </location>
</feature>
<feature type="transmembrane region" description="Helical" evidence="2">
    <location>
        <begin position="96"/>
        <end position="119"/>
    </location>
</feature>
<dbReference type="CDD" id="cd12087">
    <property type="entry name" value="TM_EGFR-like"/>
    <property type="match status" value="1"/>
</dbReference>
<evidence type="ECO:0000256" key="1">
    <source>
        <dbReference type="SAM" id="MobiDB-lite"/>
    </source>
</evidence>
<keyword evidence="2" id="KW-0812">Transmembrane</keyword>
<evidence type="ECO:0000313" key="3">
    <source>
        <dbReference type="EMBL" id="KAK0653136.1"/>
    </source>
</evidence>
<protein>
    <submittedName>
        <fullName evidence="3">Uncharacterized protein</fullName>
    </submittedName>
</protein>
<proteinExistence type="predicted"/>
<sequence length="187" mass="19933">MDGSIYRCSGTLPICYTMTTHQSYPYAAESWLKIGCIQPDFSAHTIYREIVPTPATVIASAGSSRTTPLTSRTGDSEAGAQETGALQPTESSTSQAWIAGAVIGPVAVIALAAFGAFWLGRRRGKRDVETDGAMSSKDGHGIDQEGAAELQNTSLAAEKEATELSDYRRWERDSHPVAYEAANNQGS</sequence>
<dbReference type="EMBL" id="JAULSV010000002">
    <property type="protein sequence ID" value="KAK0653136.1"/>
    <property type="molecule type" value="Genomic_DNA"/>
</dbReference>
<name>A0AA40CVP3_9PEZI</name>
<dbReference type="Proteomes" id="UP001174936">
    <property type="component" value="Unassembled WGS sequence"/>
</dbReference>